<evidence type="ECO:0000313" key="3">
    <source>
        <dbReference type="EnsemblPlants" id="PNT73385"/>
    </source>
</evidence>
<feature type="transmembrane region" description="Helical" evidence="1">
    <location>
        <begin position="12"/>
        <end position="32"/>
    </location>
</feature>
<dbReference type="Gramene" id="PNT73385">
    <property type="protein sequence ID" value="PNT73385"/>
    <property type="gene ID" value="BRADI_2g57732v3"/>
</dbReference>
<keyword evidence="1" id="KW-1133">Transmembrane helix</keyword>
<accession>A0A2K2DGH8</accession>
<organism evidence="2">
    <name type="scientific">Brachypodium distachyon</name>
    <name type="common">Purple false brome</name>
    <name type="synonym">Trachynia distachya</name>
    <dbReference type="NCBI Taxonomy" id="15368"/>
    <lineage>
        <taxon>Eukaryota</taxon>
        <taxon>Viridiplantae</taxon>
        <taxon>Streptophyta</taxon>
        <taxon>Embryophyta</taxon>
        <taxon>Tracheophyta</taxon>
        <taxon>Spermatophyta</taxon>
        <taxon>Magnoliopsida</taxon>
        <taxon>Liliopsida</taxon>
        <taxon>Poales</taxon>
        <taxon>Poaceae</taxon>
        <taxon>BOP clade</taxon>
        <taxon>Pooideae</taxon>
        <taxon>Stipodae</taxon>
        <taxon>Brachypodieae</taxon>
        <taxon>Brachypodium</taxon>
    </lineage>
</organism>
<keyword evidence="1" id="KW-0472">Membrane</keyword>
<dbReference type="InParanoid" id="A0A2K2DGH8"/>
<dbReference type="EnsemblPlants" id="PNT73385">
    <property type="protein sequence ID" value="PNT73385"/>
    <property type="gene ID" value="BRADI_2g57732v3"/>
</dbReference>
<name>A0A2K2DGH8_BRADI</name>
<proteinExistence type="predicted"/>
<dbReference type="EMBL" id="CM000881">
    <property type="protein sequence ID" value="PNT73385.1"/>
    <property type="molecule type" value="Genomic_DNA"/>
</dbReference>
<gene>
    <name evidence="2" type="ORF">BRADI_2g57732v3</name>
</gene>
<protein>
    <submittedName>
        <fullName evidence="2 3">Uncharacterized protein</fullName>
    </submittedName>
</protein>
<reference evidence="2 3" key="1">
    <citation type="journal article" date="2010" name="Nature">
        <title>Genome sequencing and analysis of the model grass Brachypodium distachyon.</title>
        <authorList>
            <consortium name="International Brachypodium Initiative"/>
        </authorList>
    </citation>
    <scope>NUCLEOTIDE SEQUENCE [LARGE SCALE GENOMIC DNA]</scope>
    <source>
        <strain evidence="2 3">Bd21</strain>
    </source>
</reference>
<keyword evidence="4" id="KW-1185">Reference proteome</keyword>
<sequence>MWPPWRAARSQSVLPLPLSLSLFFLCPFPSFLERGSGRALLILPSVSLVF</sequence>
<reference evidence="3" key="3">
    <citation type="submission" date="2018-08" db="UniProtKB">
        <authorList>
            <consortium name="EnsemblPlants"/>
        </authorList>
    </citation>
    <scope>IDENTIFICATION</scope>
    <source>
        <strain evidence="3">cv. Bd21</strain>
    </source>
</reference>
<evidence type="ECO:0000256" key="1">
    <source>
        <dbReference type="SAM" id="Phobius"/>
    </source>
</evidence>
<keyword evidence="1" id="KW-0812">Transmembrane</keyword>
<reference evidence="2" key="2">
    <citation type="submission" date="2017-06" db="EMBL/GenBank/DDBJ databases">
        <title>WGS assembly of Brachypodium distachyon.</title>
        <authorList>
            <consortium name="The International Brachypodium Initiative"/>
            <person name="Lucas S."/>
            <person name="Harmon-Smith M."/>
            <person name="Lail K."/>
            <person name="Tice H."/>
            <person name="Grimwood J."/>
            <person name="Bruce D."/>
            <person name="Barry K."/>
            <person name="Shu S."/>
            <person name="Lindquist E."/>
            <person name="Wang M."/>
            <person name="Pitluck S."/>
            <person name="Vogel J.P."/>
            <person name="Garvin D.F."/>
            <person name="Mockler T.C."/>
            <person name="Schmutz J."/>
            <person name="Rokhsar D."/>
            <person name="Bevan M.W."/>
        </authorList>
    </citation>
    <scope>NUCLEOTIDE SEQUENCE</scope>
    <source>
        <strain evidence="2">Bd21</strain>
    </source>
</reference>
<dbReference type="Proteomes" id="UP000008810">
    <property type="component" value="Chromosome 2"/>
</dbReference>
<evidence type="ECO:0000313" key="2">
    <source>
        <dbReference type="EMBL" id="PNT73385.1"/>
    </source>
</evidence>
<evidence type="ECO:0000313" key="4">
    <source>
        <dbReference type="Proteomes" id="UP000008810"/>
    </source>
</evidence>
<dbReference type="AlphaFoldDB" id="A0A2K2DGH8"/>